<dbReference type="SUPFAM" id="SSF64484">
    <property type="entry name" value="beta and beta-prime subunits of DNA dependent RNA-polymerase"/>
    <property type="match status" value="1"/>
</dbReference>
<reference evidence="6 7" key="1">
    <citation type="submission" date="2024-01" db="EMBL/GenBank/DDBJ databases">
        <title>Genome assemblies of Stephania.</title>
        <authorList>
            <person name="Yang L."/>
        </authorList>
    </citation>
    <scope>NUCLEOTIDE SEQUENCE [LARGE SCALE GENOMIC DNA]</scope>
    <source>
        <strain evidence="6">YNDBR</strain>
        <tissue evidence="6">Leaf</tissue>
    </source>
</reference>
<protein>
    <recommendedName>
        <fullName evidence="1">DNA-directed RNA polymerase</fullName>
        <ecNumber evidence="1">2.7.7.6</ecNumber>
    </recommendedName>
</protein>
<dbReference type="GO" id="GO:0003899">
    <property type="term" value="F:DNA-directed RNA polymerase activity"/>
    <property type="evidence" value="ECO:0007669"/>
    <property type="project" value="UniProtKB-EC"/>
</dbReference>
<keyword evidence="5" id="KW-0804">Transcription</keyword>
<comment type="caution">
    <text evidence="6">The sequence shown here is derived from an EMBL/GenBank/DDBJ whole genome shotgun (WGS) entry which is preliminary data.</text>
</comment>
<name>A0AAP0LDB4_9MAGN</name>
<evidence type="ECO:0000256" key="2">
    <source>
        <dbReference type="ARBA" id="ARBA00022478"/>
    </source>
</evidence>
<dbReference type="EMBL" id="JBBNAF010000001">
    <property type="protein sequence ID" value="KAK9169077.1"/>
    <property type="molecule type" value="Genomic_DNA"/>
</dbReference>
<evidence type="ECO:0000256" key="3">
    <source>
        <dbReference type="ARBA" id="ARBA00022679"/>
    </source>
</evidence>
<evidence type="ECO:0000256" key="1">
    <source>
        <dbReference type="ARBA" id="ARBA00012418"/>
    </source>
</evidence>
<proteinExistence type="predicted"/>
<keyword evidence="3" id="KW-0808">Transferase</keyword>
<evidence type="ECO:0000256" key="4">
    <source>
        <dbReference type="ARBA" id="ARBA00022695"/>
    </source>
</evidence>
<evidence type="ECO:0000313" key="6">
    <source>
        <dbReference type="EMBL" id="KAK9169077.1"/>
    </source>
</evidence>
<dbReference type="PANTHER" id="PTHR48443">
    <property type="entry name" value="DNA-DIRECTED RNA POLYMERASE SUBUNIT BETA"/>
    <property type="match status" value="1"/>
</dbReference>
<keyword evidence="7" id="KW-1185">Reference proteome</keyword>
<dbReference type="Proteomes" id="UP001420932">
    <property type="component" value="Unassembled WGS sequence"/>
</dbReference>
<dbReference type="InterPro" id="IPR038120">
    <property type="entry name" value="Rpb1_funnel_sf"/>
</dbReference>
<dbReference type="GO" id="GO:0000428">
    <property type="term" value="C:DNA-directed RNA polymerase complex"/>
    <property type="evidence" value="ECO:0007669"/>
    <property type="project" value="UniProtKB-KW"/>
</dbReference>
<keyword evidence="2" id="KW-0240">DNA-directed RNA polymerase</keyword>
<sequence>MRGLISNPQGQMIDFPSQSNLREGLSLTEYFISYYGARKGVVDIAIRTSDEAIYYRAILLGIIRAFLNTQVIAGTLAVGLASIRSGLVKP</sequence>
<dbReference type="EC" id="2.7.7.6" evidence="1"/>
<evidence type="ECO:0000313" key="7">
    <source>
        <dbReference type="Proteomes" id="UP001420932"/>
    </source>
</evidence>
<dbReference type="PANTHER" id="PTHR48443:SF2">
    <property type="entry name" value="DNA-DIRECTED RNA POLYMERASE SUBUNIT BETA"/>
    <property type="match status" value="1"/>
</dbReference>
<keyword evidence="4" id="KW-0548">Nucleotidyltransferase</keyword>
<dbReference type="Gene3D" id="1.10.132.30">
    <property type="match status" value="1"/>
</dbReference>
<organism evidence="6 7">
    <name type="scientific">Stephania yunnanensis</name>
    <dbReference type="NCBI Taxonomy" id="152371"/>
    <lineage>
        <taxon>Eukaryota</taxon>
        <taxon>Viridiplantae</taxon>
        <taxon>Streptophyta</taxon>
        <taxon>Embryophyta</taxon>
        <taxon>Tracheophyta</taxon>
        <taxon>Spermatophyta</taxon>
        <taxon>Magnoliopsida</taxon>
        <taxon>Ranunculales</taxon>
        <taxon>Menispermaceae</taxon>
        <taxon>Menispermoideae</taxon>
        <taxon>Cissampelideae</taxon>
        <taxon>Stephania</taxon>
    </lineage>
</organism>
<dbReference type="AlphaFoldDB" id="A0AAP0LDB4"/>
<accession>A0AAP0LDB4</accession>
<evidence type="ECO:0000256" key="5">
    <source>
        <dbReference type="ARBA" id="ARBA00023163"/>
    </source>
</evidence>
<gene>
    <name evidence="6" type="ORF">Syun_001217</name>
</gene>